<proteinExistence type="inferred from homology"/>
<keyword evidence="5" id="KW-0378">Hydrolase</keyword>
<dbReference type="GO" id="GO:0006308">
    <property type="term" value="P:DNA catabolic process"/>
    <property type="evidence" value="ECO:0007669"/>
    <property type="project" value="InterPro"/>
</dbReference>
<keyword evidence="3" id="KW-0479">Metal-binding</keyword>
<evidence type="ECO:0000256" key="7">
    <source>
        <dbReference type="ARBA" id="ARBA00023180"/>
    </source>
</evidence>
<keyword evidence="2" id="KW-0540">Nuclease</keyword>
<comment type="similarity">
    <text evidence="1">Belongs to the nuclease type I family.</text>
</comment>
<dbReference type="Pfam" id="PF02265">
    <property type="entry name" value="S1-P1_nuclease"/>
    <property type="match status" value="1"/>
</dbReference>
<dbReference type="GO" id="GO:0016788">
    <property type="term" value="F:hydrolase activity, acting on ester bonds"/>
    <property type="evidence" value="ECO:0007669"/>
    <property type="project" value="InterPro"/>
</dbReference>
<evidence type="ECO:0000256" key="5">
    <source>
        <dbReference type="ARBA" id="ARBA00022801"/>
    </source>
</evidence>
<dbReference type="Gene3D" id="1.10.575.10">
    <property type="entry name" value="P1 Nuclease"/>
    <property type="match status" value="1"/>
</dbReference>
<evidence type="ECO:0000256" key="2">
    <source>
        <dbReference type="ARBA" id="ARBA00022722"/>
    </source>
</evidence>
<evidence type="ECO:0000256" key="6">
    <source>
        <dbReference type="ARBA" id="ARBA00023157"/>
    </source>
</evidence>
<evidence type="ECO:0000256" key="3">
    <source>
        <dbReference type="ARBA" id="ARBA00022723"/>
    </source>
</evidence>
<dbReference type="AlphaFoldDB" id="A0A292PJY7"/>
<reference evidence="8" key="1">
    <citation type="submission" date="2015-10" db="EMBL/GenBank/DDBJ databases">
        <authorList>
            <person name="Regsiter A."/>
            <person name="william w."/>
        </authorList>
    </citation>
    <scope>NUCLEOTIDE SEQUENCE</scope>
    <source>
        <strain evidence="8">Montdore</strain>
    </source>
</reference>
<dbReference type="EMBL" id="LN891176">
    <property type="protein sequence ID" value="CUS07806.1"/>
    <property type="molecule type" value="Genomic_DNA"/>
</dbReference>
<dbReference type="GO" id="GO:0046872">
    <property type="term" value="F:metal ion binding"/>
    <property type="evidence" value="ECO:0007669"/>
    <property type="project" value="UniProtKB-KW"/>
</dbReference>
<evidence type="ECO:0000256" key="4">
    <source>
        <dbReference type="ARBA" id="ARBA00022759"/>
    </source>
</evidence>
<keyword evidence="9" id="KW-1185">Reference proteome</keyword>
<accession>A0A292PJY7</accession>
<dbReference type="SUPFAM" id="SSF48537">
    <property type="entry name" value="Phospholipase C/P1 nuclease"/>
    <property type="match status" value="1"/>
</dbReference>
<keyword evidence="6" id="KW-1015">Disulfide bond</keyword>
<evidence type="ECO:0000313" key="9">
    <source>
        <dbReference type="Proteomes" id="UP001412239"/>
    </source>
</evidence>
<organism evidence="8 9">
    <name type="scientific">Tuber aestivum</name>
    <name type="common">summer truffle</name>
    <dbReference type="NCBI Taxonomy" id="59557"/>
    <lineage>
        <taxon>Eukaryota</taxon>
        <taxon>Fungi</taxon>
        <taxon>Dikarya</taxon>
        <taxon>Ascomycota</taxon>
        <taxon>Pezizomycotina</taxon>
        <taxon>Pezizomycetes</taxon>
        <taxon>Pezizales</taxon>
        <taxon>Tuberaceae</taxon>
        <taxon>Tuber</taxon>
    </lineage>
</organism>
<sequence length="135" mass="14908">MRSLPSGGMGRDLFHYERAMALKFIIHVISDIHQPLHTEHLLGGSKGKGVPSDRVENTPHRAWNSAILEKHMGETAIQNATRQLNNLYIEIETGDFDDPFIKQWFEVSEPGGGYSGGAVEIVGGLVSKAQWKLIG</sequence>
<evidence type="ECO:0000256" key="1">
    <source>
        <dbReference type="ARBA" id="ARBA00009547"/>
    </source>
</evidence>
<dbReference type="InterPro" id="IPR003154">
    <property type="entry name" value="S1/P1nuclease"/>
</dbReference>
<dbReference type="InterPro" id="IPR008947">
    <property type="entry name" value="PLipase_C/P1_nuclease_dom_sf"/>
</dbReference>
<keyword evidence="7" id="KW-0325">Glycoprotein</keyword>
<dbReference type="GO" id="GO:0004519">
    <property type="term" value="F:endonuclease activity"/>
    <property type="evidence" value="ECO:0007669"/>
    <property type="project" value="UniProtKB-KW"/>
</dbReference>
<evidence type="ECO:0000313" key="8">
    <source>
        <dbReference type="EMBL" id="CUS07806.1"/>
    </source>
</evidence>
<keyword evidence="4" id="KW-0255">Endonuclease</keyword>
<gene>
    <name evidence="8" type="ORF">GSTUAT00008110001</name>
</gene>
<dbReference type="GO" id="GO:0003676">
    <property type="term" value="F:nucleic acid binding"/>
    <property type="evidence" value="ECO:0007669"/>
    <property type="project" value="InterPro"/>
</dbReference>
<name>A0A292PJY7_9PEZI</name>
<protein>
    <submittedName>
        <fullName evidence="8">Uncharacterized protein</fullName>
    </submittedName>
</protein>
<dbReference type="Proteomes" id="UP001412239">
    <property type="component" value="Unassembled WGS sequence"/>
</dbReference>